<proteinExistence type="predicted"/>
<sequence length="94" mass="9990">MGGVEGANRVLNYVIPGLAGYGPGWILSKITSIVALDRLSFAMSLMTTSVGASTKGRINLAGYVNYDFNFGLSFSTDPVTAIKNELIKESRTPS</sequence>
<evidence type="ECO:0000313" key="2">
    <source>
        <dbReference type="Proteomes" id="UP000006906"/>
    </source>
</evidence>
<dbReference type="GeneID" id="66057102"/>
<keyword evidence="2" id="KW-1185">Reference proteome</keyword>
<accession>A0A2K3CR72</accession>
<dbReference type="KEGG" id="cre:CHLRE_17g733753v5"/>
<dbReference type="Proteomes" id="UP000006906">
    <property type="component" value="Chromosome 17"/>
</dbReference>
<organism evidence="1 2">
    <name type="scientific">Chlamydomonas reinhardtii</name>
    <name type="common">Chlamydomonas smithii</name>
    <dbReference type="NCBI Taxonomy" id="3055"/>
    <lineage>
        <taxon>Eukaryota</taxon>
        <taxon>Viridiplantae</taxon>
        <taxon>Chlorophyta</taxon>
        <taxon>core chlorophytes</taxon>
        <taxon>Chlorophyceae</taxon>
        <taxon>CS clade</taxon>
        <taxon>Chlamydomonadales</taxon>
        <taxon>Chlamydomonadaceae</taxon>
        <taxon>Chlamydomonas</taxon>
    </lineage>
</organism>
<reference evidence="1 2" key="1">
    <citation type="journal article" date="2007" name="Science">
        <title>The Chlamydomonas genome reveals the evolution of key animal and plant functions.</title>
        <authorList>
            <person name="Merchant S.S."/>
            <person name="Prochnik S.E."/>
            <person name="Vallon O."/>
            <person name="Harris E.H."/>
            <person name="Karpowicz S.J."/>
            <person name="Witman G.B."/>
            <person name="Terry A."/>
            <person name="Salamov A."/>
            <person name="Fritz-Laylin L.K."/>
            <person name="Marechal-Drouard L."/>
            <person name="Marshall W.F."/>
            <person name="Qu L.H."/>
            <person name="Nelson D.R."/>
            <person name="Sanderfoot A.A."/>
            <person name="Spalding M.H."/>
            <person name="Kapitonov V.V."/>
            <person name="Ren Q."/>
            <person name="Ferris P."/>
            <person name="Lindquist E."/>
            <person name="Shapiro H."/>
            <person name="Lucas S.M."/>
            <person name="Grimwood J."/>
            <person name="Schmutz J."/>
            <person name="Cardol P."/>
            <person name="Cerutti H."/>
            <person name="Chanfreau G."/>
            <person name="Chen C.L."/>
            <person name="Cognat V."/>
            <person name="Croft M.T."/>
            <person name="Dent R."/>
            <person name="Dutcher S."/>
            <person name="Fernandez E."/>
            <person name="Fukuzawa H."/>
            <person name="Gonzalez-Ballester D."/>
            <person name="Gonzalez-Halphen D."/>
            <person name="Hallmann A."/>
            <person name="Hanikenne M."/>
            <person name="Hippler M."/>
            <person name="Inwood W."/>
            <person name="Jabbari K."/>
            <person name="Kalanon M."/>
            <person name="Kuras R."/>
            <person name="Lefebvre P.A."/>
            <person name="Lemaire S.D."/>
            <person name="Lobanov A.V."/>
            <person name="Lohr M."/>
            <person name="Manuell A."/>
            <person name="Meier I."/>
            <person name="Mets L."/>
            <person name="Mittag M."/>
            <person name="Mittelmeier T."/>
            <person name="Moroney J.V."/>
            <person name="Moseley J."/>
            <person name="Napoli C."/>
            <person name="Nedelcu A.M."/>
            <person name="Niyogi K."/>
            <person name="Novoselov S.V."/>
            <person name="Paulsen I.T."/>
            <person name="Pazour G."/>
            <person name="Purton S."/>
            <person name="Ral J.P."/>
            <person name="Riano-Pachon D.M."/>
            <person name="Riekhof W."/>
            <person name="Rymarquis L."/>
            <person name="Schroda M."/>
            <person name="Stern D."/>
            <person name="Umen J."/>
            <person name="Willows R."/>
            <person name="Wilson N."/>
            <person name="Zimmer S.L."/>
            <person name="Allmer J."/>
            <person name="Balk J."/>
            <person name="Bisova K."/>
            <person name="Chen C.J."/>
            <person name="Elias M."/>
            <person name="Gendler K."/>
            <person name="Hauser C."/>
            <person name="Lamb M.R."/>
            <person name="Ledford H."/>
            <person name="Long J.C."/>
            <person name="Minagawa J."/>
            <person name="Page M.D."/>
            <person name="Pan J."/>
            <person name="Pootakham W."/>
            <person name="Roje S."/>
            <person name="Rose A."/>
            <person name="Stahlberg E."/>
            <person name="Terauchi A.M."/>
            <person name="Yang P."/>
            <person name="Ball S."/>
            <person name="Bowler C."/>
            <person name="Dieckmann C.L."/>
            <person name="Gladyshev V.N."/>
            <person name="Green P."/>
            <person name="Jorgensen R."/>
            <person name="Mayfield S."/>
            <person name="Mueller-Roeber B."/>
            <person name="Rajamani S."/>
            <person name="Sayre R.T."/>
            <person name="Brokstein P."/>
            <person name="Dubchak I."/>
            <person name="Goodstein D."/>
            <person name="Hornick L."/>
            <person name="Huang Y.W."/>
            <person name="Jhaveri J."/>
            <person name="Luo Y."/>
            <person name="Martinez D."/>
            <person name="Ngau W.C."/>
            <person name="Otillar B."/>
            <person name="Poliakov A."/>
            <person name="Porter A."/>
            <person name="Szajkowski L."/>
            <person name="Werner G."/>
            <person name="Zhou K."/>
            <person name="Grigoriev I.V."/>
            <person name="Rokhsar D.S."/>
            <person name="Grossman A.R."/>
        </authorList>
    </citation>
    <scope>NUCLEOTIDE SEQUENCE [LARGE SCALE GENOMIC DNA]</scope>
    <source>
        <strain evidence="2">CC-503</strain>
    </source>
</reference>
<gene>
    <name evidence="1" type="ORF">CHLRE_17g733753v5</name>
</gene>
<dbReference type="Gramene" id="PNW70778">
    <property type="protein sequence ID" value="PNW70778"/>
    <property type="gene ID" value="CHLRE_17g733753v5"/>
</dbReference>
<evidence type="ECO:0000313" key="1">
    <source>
        <dbReference type="EMBL" id="PNW70778.1"/>
    </source>
</evidence>
<dbReference type="InParanoid" id="A0A2K3CR72"/>
<name>A0A2K3CR72_CHLRE</name>
<protein>
    <submittedName>
        <fullName evidence="1">Uncharacterized protein</fullName>
    </submittedName>
</protein>
<dbReference type="RefSeq" id="XP_042914944.1">
    <property type="nucleotide sequence ID" value="XM_043072485.1"/>
</dbReference>
<dbReference type="EMBL" id="CM008978">
    <property type="protein sequence ID" value="PNW70778.1"/>
    <property type="molecule type" value="Genomic_DNA"/>
</dbReference>
<dbReference type="AlphaFoldDB" id="A0A2K3CR72"/>